<gene>
    <name evidence="2" type="ORF">QX233_21865</name>
</gene>
<name>A0AAJ1RA50_9FLAO</name>
<keyword evidence="1" id="KW-0472">Membrane</keyword>
<dbReference type="RefSeq" id="WP_214588161.1">
    <property type="nucleotide sequence ID" value="NZ_JAUHGV010000053.1"/>
</dbReference>
<evidence type="ECO:0000256" key="1">
    <source>
        <dbReference type="SAM" id="Phobius"/>
    </source>
</evidence>
<dbReference type="Proteomes" id="UP001225933">
    <property type="component" value="Unassembled WGS sequence"/>
</dbReference>
<evidence type="ECO:0000313" key="3">
    <source>
        <dbReference type="Proteomes" id="UP001225933"/>
    </source>
</evidence>
<feature type="transmembrane region" description="Helical" evidence="1">
    <location>
        <begin position="41"/>
        <end position="62"/>
    </location>
</feature>
<comment type="caution">
    <text evidence="2">The sequence shown here is derived from an EMBL/GenBank/DDBJ whole genome shotgun (WGS) entry which is preliminary data.</text>
</comment>
<sequence>MNLKRIGTILLGALVLTIIIFIIDIYFYNDNEYNKGNIKEILLLSFLKGLAISVIVNVVNYYRARKDN</sequence>
<accession>A0AAJ1RA50</accession>
<keyword evidence="1" id="KW-0812">Transmembrane</keyword>
<protein>
    <submittedName>
        <fullName evidence="2">Uncharacterized protein</fullName>
    </submittedName>
</protein>
<dbReference type="EMBL" id="JAUHGV010000053">
    <property type="protein sequence ID" value="MDN4015102.1"/>
    <property type="molecule type" value="Genomic_DNA"/>
</dbReference>
<evidence type="ECO:0000313" key="2">
    <source>
        <dbReference type="EMBL" id="MDN4015102.1"/>
    </source>
</evidence>
<proteinExistence type="predicted"/>
<keyword evidence="1" id="KW-1133">Transmembrane helix</keyword>
<reference evidence="2" key="1">
    <citation type="submission" date="2023-06" db="EMBL/GenBank/DDBJ databases">
        <title>Two Chryseobacterium gambrini strains from China.</title>
        <authorList>
            <person name="Zeng J."/>
            <person name="Wu Y."/>
        </authorList>
    </citation>
    <scope>NUCLEOTIDE SEQUENCE</scope>
    <source>
        <strain evidence="2">SQ219</strain>
    </source>
</reference>
<organism evidence="2 3">
    <name type="scientific">Chryseobacterium gambrini</name>
    <dbReference type="NCBI Taxonomy" id="373672"/>
    <lineage>
        <taxon>Bacteria</taxon>
        <taxon>Pseudomonadati</taxon>
        <taxon>Bacteroidota</taxon>
        <taxon>Flavobacteriia</taxon>
        <taxon>Flavobacteriales</taxon>
        <taxon>Weeksellaceae</taxon>
        <taxon>Chryseobacterium group</taxon>
        <taxon>Chryseobacterium</taxon>
    </lineage>
</organism>
<feature type="transmembrane region" description="Helical" evidence="1">
    <location>
        <begin position="7"/>
        <end position="29"/>
    </location>
</feature>
<dbReference type="AlphaFoldDB" id="A0AAJ1RA50"/>